<name>A0ABT4TRK9_9ACTN</name>
<sequence length="252" mass="28053">MSRTGEFSTVLNWEASTRNRLAAAIDRFSGPLADLVERDANEGDTRMLVTDFLSYGLNFSKYEEMTTEYRNSGDSIDYALKLDGELFAPIEVKRCGQDLDARNIQQARRVAVEEGAEWIILTNGRVWQVYHLRGDGEDGSAATVRILDVDLMDGAEGAHDHAVDALFHITHEAIEHGRLQELRKWREAVEPAPLAEVLVSEPVVAAIRSRLRERTGHAGHIGDLEEVRRALAEDVIARALAHVELDEPDGDA</sequence>
<gene>
    <name evidence="1" type="ORF">O4U47_22565</name>
</gene>
<protein>
    <recommendedName>
        <fullName evidence="3">Type I restriction enzyme R protein N-terminal domain-containing protein</fullName>
    </recommendedName>
</protein>
<accession>A0ABT4TRK9</accession>
<keyword evidence="2" id="KW-1185">Reference proteome</keyword>
<dbReference type="EMBL" id="JAQFWP010000051">
    <property type="protein sequence ID" value="MDA2807307.1"/>
    <property type="molecule type" value="Genomic_DNA"/>
</dbReference>
<evidence type="ECO:0000313" key="1">
    <source>
        <dbReference type="EMBL" id="MDA2807307.1"/>
    </source>
</evidence>
<organism evidence="1 2">
    <name type="scientific">Nocardiopsis suaedae</name>
    <dbReference type="NCBI Taxonomy" id="3018444"/>
    <lineage>
        <taxon>Bacteria</taxon>
        <taxon>Bacillati</taxon>
        <taxon>Actinomycetota</taxon>
        <taxon>Actinomycetes</taxon>
        <taxon>Streptosporangiales</taxon>
        <taxon>Nocardiopsidaceae</taxon>
        <taxon>Nocardiopsis</taxon>
    </lineage>
</organism>
<dbReference type="Proteomes" id="UP001165685">
    <property type="component" value="Unassembled WGS sequence"/>
</dbReference>
<evidence type="ECO:0000313" key="2">
    <source>
        <dbReference type="Proteomes" id="UP001165685"/>
    </source>
</evidence>
<evidence type="ECO:0008006" key="3">
    <source>
        <dbReference type="Google" id="ProtNLM"/>
    </source>
</evidence>
<proteinExistence type="predicted"/>
<dbReference type="RefSeq" id="WP_270679936.1">
    <property type="nucleotide sequence ID" value="NZ_JAQFWP010000051.1"/>
</dbReference>
<reference evidence="1" key="1">
    <citation type="submission" date="2023-01" db="EMBL/GenBank/DDBJ databases">
        <title>Draft genome sequence of Nocardiopsis sp. LSu2-4 isolated from halophytes.</title>
        <authorList>
            <person name="Duangmal K."/>
            <person name="Chantavorakit T."/>
        </authorList>
    </citation>
    <scope>NUCLEOTIDE SEQUENCE</scope>
    <source>
        <strain evidence="1">LSu2-4</strain>
    </source>
</reference>
<comment type="caution">
    <text evidence="1">The sequence shown here is derived from an EMBL/GenBank/DDBJ whole genome shotgun (WGS) entry which is preliminary data.</text>
</comment>